<dbReference type="Proteomes" id="UP000016223">
    <property type="component" value="Chromosome 2"/>
</dbReference>
<sequence length="784" mass="76819">MNESYRSLEREALDVEVTKSKADRVPGKKFRAKRSTLAACVVILAGTAQAQVKIGDNPLSINPGSALEVESTNRGVLITRIALTDRNTWGLNGNQPVDGMIVYNTTATTGVNGLQEGLAVWKNGQWISADETPYFHANSTLVGNSTLANSGATGANSVAVGPNAVASGANTLAAGLGATAATPNSVALGANANASNGGLVAIGPGARSLAQNTIAIGGTATTRLGIAIGFASTSAGNGAVAIGDATTSNAFSTVALGQSAVATNDYAISMGRLANAGNVRATSLGANSAASGIAATALGSMSAATGNYATATGGRVYLLNGAPLDSTYTPNAGFATAFDSFVDTQATGILATANGSGARATADRSLALGALSQASQAGAVALGADSVSDRVIAPTTGTIPAGSALIDYNTTDRTLLGAVSVGNATSYRQITNVADGTQAQDAVTIRQLSSALQSFAVTPTKYFHANSSAADSLAIGTESVAVGPQTVVNGNNGVGIGNGAVVQQSAPGGIAIGQGATSHMADSIALGTQSSAAAVQGVAIGAGTSVTQAGGVALGAGSAASTAAGVAGYVPPTATDSQRLAIGATTSTLAAVSVGDAANGQFRQITGVAAGAADSDAVNVSQLRAVQGTVAVIDQSTVKYDTNADGTANYNSVTMGGANSTSPVAIHNVANGVAPNDAVNVNQLNTAVGGINNRIHALDDKVNANTKMLSGGIAASAAMAVVTPVEPGRYHVSGAVAGYNGQAGIGFNLLKRSENGQTTLHAGVGWGSGGSKAIVRVGFGFSFD</sequence>
<feature type="domain" description="Trimeric autotransporter adhesin YadA-like head" evidence="12">
    <location>
        <begin position="226"/>
        <end position="244"/>
    </location>
</feature>
<feature type="domain" description="Trimeric autotransporter adhesin YadA-like head" evidence="12">
    <location>
        <begin position="522"/>
        <end position="543"/>
    </location>
</feature>
<evidence type="ECO:0000256" key="4">
    <source>
        <dbReference type="ARBA" id="ARBA00022448"/>
    </source>
</evidence>
<evidence type="ECO:0000313" key="15">
    <source>
        <dbReference type="Proteomes" id="UP000016223"/>
    </source>
</evidence>
<keyword evidence="7" id="KW-0732">Signal</keyword>
<dbReference type="Pfam" id="PF03895">
    <property type="entry name" value="YadA_anchor"/>
    <property type="match status" value="1"/>
</dbReference>
<feature type="domain" description="Trimeric autotransporter adhesin YadA-like head" evidence="12">
    <location>
        <begin position="200"/>
        <end position="218"/>
    </location>
</feature>
<feature type="domain" description="Trimeric autotransporter adhesin YadA-like head" evidence="12">
    <location>
        <begin position="290"/>
        <end position="314"/>
    </location>
</feature>
<dbReference type="GO" id="GO:0009986">
    <property type="term" value="C:cell surface"/>
    <property type="evidence" value="ECO:0007669"/>
    <property type="project" value="UniProtKB-SubCell"/>
</dbReference>
<dbReference type="SUPFAM" id="SSF54523">
    <property type="entry name" value="Pili subunits"/>
    <property type="match status" value="1"/>
</dbReference>
<dbReference type="Gene3D" id="2.150.10.10">
    <property type="entry name" value="Serralysin-like metalloprotease, C-terminal"/>
    <property type="match status" value="5"/>
</dbReference>
<feature type="domain" description="Trimeric autotransporter adhesin YadA-like stalk" evidence="13">
    <location>
        <begin position="666"/>
        <end position="706"/>
    </location>
</feature>
<dbReference type="Gene3D" id="3.30.1300.30">
    <property type="entry name" value="GSPII I/J protein-like"/>
    <property type="match status" value="1"/>
</dbReference>
<reference evidence="14 15" key="1">
    <citation type="submission" date="2012-10" db="EMBL/GenBank/DDBJ databases">
        <title>Genome sequence of Variovorax paradoxus B4.</title>
        <authorList>
            <person name="Schuldes J."/>
            <person name="Brandt U."/>
            <person name="Hiessl S."/>
            <person name="Wuebbeler J.H."/>
            <person name="Thuermer A."/>
            <person name="Steinbuechel A."/>
            <person name="Daniel R."/>
        </authorList>
    </citation>
    <scope>NUCLEOTIDE SEQUENCE [LARGE SCALE GENOMIC DNA]</scope>
    <source>
        <strain evidence="14 15">B4</strain>
    </source>
</reference>
<dbReference type="RefSeq" id="WP_021004401.1">
    <property type="nucleotide sequence ID" value="NC_022234.1"/>
</dbReference>
<protein>
    <submittedName>
        <fullName evidence="14">YadA-like domain-containing protein</fullName>
    </submittedName>
</protein>
<feature type="domain" description="Trimeric autotransporter adhesin YadA-like head" evidence="12">
    <location>
        <begin position="360"/>
        <end position="386"/>
    </location>
</feature>
<keyword evidence="10" id="KW-0998">Cell outer membrane</keyword>
<dbReference type="AlphaFoldDB" id="T1XN97"/>
<dbReference type="InterPro" id="IPR008635">
    <property type="entry name" value="Coiled_stalk_dom"/>
</dbReference>
<dbReference type="KEGG" id="vpd:VAPA_2c10190"/>
<evidence type="ECO:0000259" key="13">
    <source>
        <dbReference type="Pfam" id="PF05662"/>
    </source>
</evidence>
<gene>
    <name evidence="14" type="ORF">VAPA_2c10190</name>
</gene>
<dbReference type="EMBL" id="CP003912">
    <property type="protein sequence ID" value="AGU53575.1"/>
    <property type="molecule type" value="Genomic_DNA"/>
</dbReference>
<proteinExistence type="inferred from homology"/>
<dbReference type="InterPro" id="IPR045584">
    <property type="entry name" value="Pilin-like"/>
</dbReference>
<evidence type="ECO:0000259" key="12">
    <source>
        <dbReference type="Pfam" id="PF05658"/>
    </source>
</evidence>
<evidence type="ECO:0000313" key="14">
    <source>
        <dbReference type="EMBL" id="AGU53575.1"/>
    </source>
</evidence>
<keyword evidence="4" id="KW-0813">Transport</keyword>
<evidence type="ECO:0000256" key="1">
    <source>
        <dbReference type="ARBA" id="ARBA00004241"/>
    </source>
</evidence>
<dbReference type="SUPFAM" id="SSF101967">
    <property type="entry name" value="Adhesin YadA, collagen-binding domain"/>
    <property type="match status" value="4"/>
</dbReference>
<evidence type="ECO:0000256" key="7">
    <source>
        <dbReference type="ARBA" id="ARBA00022729"/>
    </source>
</evidence>
<feature type="domain" description="Trimeric autotransporter adhesin YadA-like stalk" evidence="13">
    <location>
        <begin position="604"/>
        <end position="633"/>
    </location>
</feature>
<dbReference type="InterPro" id="IPR008640">
    <property type="entry name" value="Adhesin_Head_dom"/>
</dbReference>
<evidence type="ECO:0000259" key="11">
    <source>
        <dbReference type="Pfam" id="PF03895"/>
    </source>
</evidence>
<keyword evidence="6" id="KW-0812">Transmembrane</keyword>
<name>T1XN97_VARPD</name>
<evidence type="ECO:0000256" key="3">
    <source>
        <dbReference type="ARBA" id="ARBA00005848"/>
    </source>
</evidence>
<evidence type="ECO:0000256" key="5">
    <source>
        <dbReference type="ARBA" id="ARBA00022452"/>
    </source>
</evidence>
<feature type="domain" description="Trimeric autotransporter adhesin YadA-like stalk" evidence="13">
    <location>
        <begin position="429"/>
        <end position="468"/>
    </location>
</feature>
<dbReference type="Pfam" id="PF05662">
    <property type="entry name" value="YadA_stalk"/>
    <property type="match status" value="3"/>
</dbReference>
<evidence type="ECO:0000256" key="2">
    <source>
        <dbReference type="ARBA" id="ARBA00004442"/>
    </source>
</evidence>
<evidence type="ECO:0000256" key="9">
    <source>
        <dbReference type="ARBA" id="ARBA00023136"/>
    </source>
</evidence>
<organism evidence="14 15">
    <name type="scientific">Variovorax paradoxus B4</name>
    <dbReference type="NCBI Taxonomy" id="1246301"/>
    <lineage>
        <taxon>Bacteria</taxon>
        <taxon>Pseudomonadati</taxon>
        <taxon>Pseudomonadota</taxon>
        <taxon>Betaproteobacteria</taxon>
        <taxon>Burkholderiales</taxon>
        <taxon>Comamonadaceae</taxon>
        <taxon>Variovorax</taxon>
    </lineage>
</organism>
<dbReference type="CDD" id="cd12820">
    <property type="entry name" value="LbR_YadA-like"/>
    <property type="match status" value="1"/>
</dbReference>
<keyword evidence="8" id="KW-0653">Protein transport</keyword>
<feature type="domain" description="Trimeric autotransporter adhesin YadA-like head" evidence="12">
    <location>
        <begin position="152"/>
        <end position="178"/>
    </location>
</feature>
<feature type="domain" description="Trimeric autotransporter adhesin YadA-like C-terminal membrane anchor" evidence="11">
    <location>
        <begin position="724"/>
        <end position="783"/>
    </location>
</feature>
<dbReference type="InterPro" id="IPR005594">
    <property type="entry name" value="YadA_C"/>
</dbReference>
<dbReference type="GO" id="GO:0015031">
    <property type="term" value="P:protein transport"/>
    <property type="evidence" value="ECO:0007669"/>
    <property type="project" value="UniProtKB-KW"/>
</dbReference>
<dbReference type="PATRIC" id="fig|1246301.3.peg.6536"/>
<comment type="similarity">
    <text evidence="3">Belongs to the autotransporter-2 (AT-2) (TC 1.B.40) family.</text>
</comment>
<keyword evidence="5" id="KW-1134">Transmembrane beta strand</keyword>
<dbReference type="HOGENOM" id="CLU_357497_0_0_4"/>
<evidence type="ECO:0000256" key="6">
    <source>
        <dbReference type="ARBA" id="ARBA00022692"/>
    </source>
</evidence>
<feature type="domain" description="Trimeric autotransporter adhesin YadA-like head" evidence="12">
    <location>
        <begin position="252"/>
        <end position="272"/>
    </location>
</feature>
<dbReference type="InterPro" id="IPR011049">
    <property type="entry name" value="Serralysin-like_metalloprot_C"/>
</dbReference>
<dbReference type="Pfam" id="PF05658">
    <property type="entry name" value="YadA_head"/>
    <property type="match status" value="8"/>
</dbReference>
<feature type="domain" description="Trimeric autotransporter adhesin YadA-like head" evidence="12">
    <location>
        <begin position="474"/>
        <end position="500"/>
    </location>
</feature>
<dbReference type="GO" id="GO:0009279">
    <property type="term" value="C:cell outer membrane"/>
    <property type="evidence" value="ECO:0007669"/>
    <property type="project" value="UniProtKB-SubCell"/>
</dbReference>
<accession>T1XN97</accession>
<keyword evidence="9" id="KW-0472">Membrane</keyword>
<evidence type="ECO:0000256" key="10">
    <source>
        <dbReference type="ARBA" id="ARBA00023237"/>
    </source>
</evidence>
<evidence type="ECO:0000256" key="8">
    <source>
        <dbReference type="ARBA" id="ARBA00022927"/>
    </source>
</evidence>
<comment type="subcellular location">
    <subcellularLocation>
        <location evidence="2">Cell outer membrane</location>
    </subcellularLocation>
    <subcellularLocation>
        <location evidence="1">Cell surface</location>
    </subcellularLocation>
</comment>